<feature type="transmembrane region" description="Helical" evidence="1">
    <location>
        <begin position="5"/>
        <end position="24"/>
    </location>
</feature>
<keyword evidence="3" id="KW-1185">Reference proteome</keyword>
<dbReference type="KEGG" id="nin:NADRNF5_0202"/>
<reference evidence="2 3" key="2">
    <citation type="journal article" date="2016" name="ISME J.">
        <title>Physiological and genomic characterization of two novel marine thaumarchaeal strains indicates niche differentiation.</title>
        <authorList>
            <person name="Bayer B."/>
            <person name="Vojvoda J."/>
            <person name="Offre P."/>
            <person name="Alves R.J."/>
            <person name="Elisabeth N.H."/>
            <person name="Garcia J.A."/>
            <person name="Volland J.M."/>
            <person name="Srivastava A."/>
            <person name="Schleper C."/>
            <person name="Herndl G.J."/>
        </authorList>
    </citation>
    <scope>NUCLEOTIDE SEQUENCE [LARGE SCALE GENOMIC DNA]</scope>
    <source>
        <strain evidence="2 3">NF5</strain>
    </source>
</reference>
<evidence type="ECO:0000313" key="2">
    <source>
        <dbReference type="EMBL" id="AJW69901.1"/>
    </source>
</evidence>
<protein>
    <submittedName>
        <fullName evidence="2">Streptogramin lyase</fullName>
    </submittedName>
</protein>
<name>A0A0D5BZN2_9ARCH</name>
<sequence>MKKPIYFVTGFVFLIIVVLAISVFDESTKTLKENDEHVIEITGTPADKYSLDEREQHCGSSNAKTNQYIKEFEIPTPCTQPLSIIADPKGNIWFTQTNTGKIAMFDPESEEFTEYQNEMWSLNGASMMWGIAYTDDDEIWFTDDKYGAIWRFSIPDETYSKFEIKGKIKKAFPQKIALYNDNFVINDFTGNQIVVLNHEKLDEGQYTNSTLSIPEGFFTSQAVVDNEGNMWFVMWKYQKEIILVKTNSITQKVEQYTLPESIQAPNGVAIGPLGGIWIADTAGNSFYKFNPEDKKVIEFVTSKPSVLTYGNASGLIKTPITRPYWNAFDSDGKMWFNQQTGNRLAVFDPESESLIEYDIPSKNPSWSDCGDLTDCGLSQSFGFAFKDKQVWFTEWVENNIGVLDTSITIPISLEIEKEIIAIKQGGQKEIFVTAIPQTNQNIDLVLSGNSNSELIKIKTNPEPTQISDRMVKIPILIIVDEKAHQGDYKILLSIQLQDVVVSSYVSVRII</sequence>
<keyword evidence="2" id="KW-0456">Lyase</keyword>
<reference evidence="3" key="1">
    <citation type="submission" date="2015-03" db="EMBL/GenBank/DDBJ databases">
        <title>Characterization of two novel Thaumarchaeota isolated from the Northern Adriatic Sea.</title>
        <authorList>
            <person name="Bayer B."/>
            <person name="Vojvoda J."/>
            <person name="Offre P."/>
            <person name="Srivastava A."/>
            <person name="Elisabeth N."/>
            <person name="Garcia J.A.L."/>
            <person name="Schleper C."/>
            <person name="Herndl G.J."/>
        </authorList>
    </citation>
    <scope>NUCLEOTIDE SEQUENCE [LARGE SCALE GENOMIC DNA]</scope>
    <source>
        <strain evidence="3">NF5</strain>
    </source>
</reference>
<keyword evidence="1" id="KW-1133">Transmembrane helix</keyword>
<gene>
    <name evidence="2" type="ORF">NADRNF5_0202</name>
</gene>
<dbReference type="HOGENOM" id="CLU_505894_0_0_2"/>
<dbReference type="GO" id="GO:0016829">
    <property type="term" value="F:lyase activity"/>
    <property type="evidence" value="ECO:0007669"/>
    <property type="project" value="UniProtKB-KW"/>
</dbReference>
<dbReference type="Gene3D" id="2.130.10.10">
    <property type="entry name" value="YVTN repeat-like/Quinoprotein amine dehydrogenase"/>
    <property type="match status" value="2"/>
</dbReference>
<dbReference type="PANTHER" id="PTHR40274">
    <property type="entry name" value="VIRGINIAMYCIN B LYASE"/>
    <property type="match status" value="1"/>
</dbReference>
<evidence type="ECO:0000256" key="1">
    <source>
        <dbReference type="SAM" id="Phobius"/>
    </source>
</evidence>
<dbReference type="EMBL" id="CP011070">
    <property type="protein sequence ID" value="AJW69901.1"/>
    <property type="molecule type" value="Genomic_DNA"/>
</dbReference>
<proteinExistence type="predicted"/>
<dbReference type="PANTHER" id="PTHR40274:SF3">
    <property type="entry name" value="VIRGINIAMYCIN B LYASE"/>
    <property type="match status" value="1"/>
</dbReference>
<accession>A0A0D5BZN2</accession>
<dbReference type="InterPro" id="IPR015943">
    <property type="entry name" value="WD40/YVTN_repeat-like_dom_sf"/>
</dbReference>
<dbReference type="Pfam" id="PF24684">
    <property type="entry name" value="Vgb_lyase"/>
    <property type="match status" value="1"/>
</dbReference>
<dbReference type="InterPro" id="IPR051344">
    <property type="entry name" value="Vgb"/>
</dbReference>
<dbReference type="AlphaFoldDB" id="A0A0D5BZN2"/>
<evidence type="ECO:0000313" key="3">
    <source>
        <dbReference type="Proteomes" id="UP000032408"/>
    </source>
</evidence>
<dbReference type="SUPFAM" id="SSF101898">
    <property type="entry name" value="NHL repeat"/>
    <property type="match status" value="1"/>
</dbReference>
<organism evidence="2 3">
    <name type="scientific">Nitrosopumilus adriaticus</name>
    <dbReference type="NCBI Taxonomy" id="1580092"/>
    <lineage>
        <taxon>Archaea</taxon>
        <taxon>Nitrososphaerota</taxon>
        <taxon>Nitrososphaeria</taxon>
        <taxon>Nitrosopumilales</taxon>
        <taxon>Nitrosopumilaceae</taxon>
        <taxon>Nitrosopumilus</taxon>
    </lineage>
</organism>
<keyword evidence="1" id="KW-0812">Transmembrane</keyword>
<keyword evidence="1" id="KW-0472">Membrane</keyword>
<dbReference type="STRING" id="1580092.NADRNF5_0202"/>
<dbReference type="RefSeq" id="WP_237089295.1">
    <property type="nucleotide sequence ID" value="NZ_CP011070.1"/>
</dbReference>
<dbReference type="Proteomes" id="UP000032408">
    <property type="component" value="Chromosome"/>
</dbReference>
<dbReference type="GeneID" id="24819454"/>